<evidence type="ECO:0000256" key="12">
    <source>
        <dbReference type="ARBA" id="ARBA00022989"/>
    </source>
</evidence>
<evidence type="ECO:0000256" key="2">
    <source>
        <dbReference type="ARBA" id="ARBA00004651"/>
    </source>
</evidence>
<evidence type="ECO:0000256" key="14">
    <source>
        <dbReference type="ARBA" id="ARBA00023136"/>
    </source>
</evidence>
<evidence type="ECO:0000256" key="10">
    <source>
        <dbReference type="ARBA" id="ARBA00022679"/>
    </source>
</evidence>
<keyword evidence="13" id="KW-0443">Lipid metabolism</keyword>
<evidence type="ECO:0000256" key="6">
    <source>
        <dbReference type="ARBA" id="ARBA00013170"/>
    </source>
</evidence>
<dbReference type="RefSeq" id="WP_078808725.1">
    <property type="nucleotide sequence ID" value="NZ_FUWM01000003.1"/>
</dbReference>
<keyword evidence="15" id="KW-0594">Phospholipid biosynthesis</keyword>
<dbReference type="STRING" id="142842.SAMN02745118_00194"/>
<keyword evidence="22" id="KW-1185">Reference proteome</keyword>
<dbReference type="InterPro" id="IPR050324">
    <property type="entry name" value="CDP-alcohol_PTase-I"/>
</dbReference>
<accession>A0A1T4JMF4</accession>
<dbReference type="EC" id="2.7.8.5" evidence="6 18"/>
<comment type="subcellular location">
    <subcellularLocation>
        <location evidence="2">Cell membrane</location>
        <topology evidence="2">Multi-pass membrane protein</topology>
    </subcellularLocation>
</comment>
<dbReference type="PANTHER" id="PTHR14269:SF62">
    <property type="entry name" value="CDP-DIACYLGLYCEROL--GLYCEROL-3-PHOSPHATE 3-PHOSPHATIDYLTRANSFERASE 1, CHLOROPLASTIC"/>
    <property type="match status" value="1"/>
</dbReference>
<evidence type="ECO:0000256" key="15">
    <source>
        <dbReference type="ARBA" id="ARBA00023209"/>
    </source>
</evidence>
<dbReference type="InterPro" id="IPR000462">
    <property type="entry name" value="CDP-OH_P_trans"/>
</dbReference>
<evidence type="ECO:0000256" key="18">
    <source>
        <dbReference type="NCBIfam" id="TIGR00560"/>
    </source>
</evidence>
<comment type="pathway">
    <text evidence="4">Lipid metabolism.</text>
</comment>
<keyword evidence="16" id="KW-1208">Phospholipid metabolism</keyword>
<dbReference type="EMBL" id="FUWM01000003">
    <property type="protein sequence ID" value="SJZ31277.1"/>
    <property type="molecule type" value="Genomic_DNA"/>
</dbReference>
<evidence type="ECO:0000256" key="20">
    <source>
        <dbReference type="SAM" id="Phobius"/>
    </source>
</evidence>
<evidence type="ECO:0000313" key="22">
    <source>
        <dbReference type="Proteomes" id="UP000190625"/>
    </source>
</evidence>
<dbReference type="PANTHER" id="PTHR14269">
    <property type="entry name" value="CDP-DIACYLGLYCEROL--GLYCEROL-3-PHOSPHATE 3-PHOSPHATIDYLTRANSFERASE-RELATED"/>
    <property type="match status" value="1"/>
</dbReference>
<comment type="catalytic activity">
    <reaction evidence="17">
        <text>a CDP-1,2-diacyl-sn-glycerol + sn-glycerol 3-phosphate = a 1,2-diacyl-sn-glycero-3-phospho-(1'-sn-glycero-3'-phosphate) + CMP + H(+)</text>
        <dbReference type="Rhea" id="RHEA:12593"/>
        <dbReference type="ChEBI" id="CHEBI:15378"/>
        <dbReference type="ChEBI" id="CHEBI:57597"/>
        <dbReference type="ChEBI" id="CHEBI:58332"/>
        <dbReference type="ChEBI" id="CHEBI:60110"/>
        <dbReference type="ChEBI" id="CHEBI:60377"/>
        <dbReference type="EC" id="2.7.8.5"/>
    </reaction>
</comment>
<comment type="function">
    <text evidence="1">This protein catalyzes the committed step to the synthesis of the acidic phospholipids.</text>
</comment>
<evidence type="ECO:0000256" key="3">
    <source>
        <dbReference type="ARBA" id="ARBA00005042"/>
    </source>
</evidence>
<feature type="transmembrane region" description="Helical" evidence="20">
    <location>
        <begin position="134"/>
        <end position="160"/>
    </location>
</feature>
<dbReference type="InterPro" id="IPR048254">
    <property type="entry name" value="CDP_ALCOHOL_P_TRANSF_CS"/>
</dbReference>
<evidence type="ECO:0000256" key="1">
    <source>
        <dbReference type="ARBA" id="ARBA00003973"/>
    </source>
</evidence>
<evidence type="ECO:0000256" key="13">
    <source>
        <dbReference type="ARBA" id="ARBA00023098"/>
    </source>
</evidence>
<dbReference type="InterPro" id="IPR004570">
    <property type="entry name" value="Phosphatidylglycerol_P_synth"/>
</dbReference>
<keyword evidence="9" id="KW-0444">Lipid biosynthesis</keyword>
<dbReference type="AlphaFoldDB" id="A0A1T4JMF4"/>
<keyword evidence="10 19" id="KW-0808">Transferase</keyword>
<keyword evidence="8" id="KW-1003">Cell membrane</keyword>
<dbReference type="Proteomes" id="UP000190625">
    <property type="component" value="Unassembled WGS sequence"/>
</dbReference>
<evidence type="ECO:0000313" key="21">
    <source>
        <dbReference type="EMBL" id="SJZ31277.1"/>
    </source>
</evidence>
<dbReference type="GO" id="GO:0008444">
    <property type="term" value="F:CDP-diacylglycerol-glycerol-3-phosphate 3-phosphatidyltransferase activity"/>
    <property type="evidence" value="ECO:0007669"/>
    <property type="project" value="UniProtKB-UniRule"/>
</dbReference>
<evidence type="ECO:0000256" key="7">
    <source>
        <dbReference type="ARBA" id="ARBA00014944"/>
    </source>
</evidence>
<dbReference type="InterPro" id="IPR043130">
    <property type="entry name" value="CDP-OH_PTrfase_TM_dom"/>
</dbReference>
<dbReference type="GO" id="GO:0006655">
    <property type="term" value="P:phosphatidylglycerol biosynthetic process"/>
    <property type="evidence" value="ECO:0007669"/>
    <property type="project" value="UniProtKB-UniPathway"/>
</dbReference>
<evidence type="ECO:0000256" key="19">
    <source>
        <dbReference type="RuleBase" id="RU003750"/>
    </source>
</evidence>
<name>A0A1T4JMF4_9FIRM</name>
<dbReference type="GO" id="GO:0005886">
    <property type="term" value="C:plasma membrane"/>
    <property type="evidence" value="ECO:0007669"/>
    <property type="project" value="UniProtKB-SubCell"/>
</dbReference>
<feature type="transmembrane region" description="Helical" evidence="20">
    <location>
        <begin position="7"/>
        <end position="24"/>
    </location>
</feature>
<dbReference type="NCBIfam" id="TIGR00560">
    <property type="entry name" value="pgsA"/>
    <property type="match status" value="1"/>
</dbReference>
<evidence type="ECO:0000256" key="16">
    <source>
        <dbReference type="ARBA" id="ARBA00023264"/>
    </source>
</evidence>
<evidence type="ECO:0000256" key="17">
    <source>
        <dbReference type="ARBA" id="ARBA00048586"/>
    </source>
</evidence>
<sequence>MNLPNKLTVLRIILVPIFMFFLLFTPGGEYSVYTRYFAVGTFILAAITDGLDGYIARKQGLITKLGKFIDPLADKLLISAALIALVDMGEITAWPAIIIIGREFAITGLRVVAASEGIVIAASKLGKYKTTLQIIAIIAMIINLPYSIILIWLAVLLTIISGVDYLWKSKKVIKTDA</sequence>
<keyword evidence="11 20" id="KW-0812">Transmembrane</keyword>
<reference evidence="22" key="1">
    <citation type="submission" date="2017-02" db="EMBL/GenBank/DDBJ databases">
        <authorList>
            <person name="Varghese N."/>
            <person name="Submissions S."/>
        </authorList>
    </citation>
    <scope>NUCLEOTIDE SEQUENCE [LARGE SCALE GENOMIC DNA]</scope>
    <source>
        <strain evidence="22">ATCC BAA-73</strain>
    </source>
</reference>
<evidence type="ECO:0000256" key="8">
    <source>
        <dbReference type="ARBA" id="ARBA00022475"/>
    </source>
</evidence>
<comment type="similarity">
    <text evidence="5 19">Belongs to the CDP-alcohol phosphatidyltransferase class-I family.</text>
</comment>
<evidence type="ECO:0000256" key="4">
    <source>
        <dbReference type="ARBA" id="ARBA00005189"/>
    </source>
</evidence>
<dbReference type="OrthoDB" id="9796672at2"/>
<dbReference type="Gene3D" id="1.20.120.1760">
    <property type="match status" value="1"/>
</dbReference>
<feature type="transmembrane region" description="Helical" evidence="20">
    <location>
        <begin position="36"/>
        <end position="55"/>
    </location>
</feature>
<evidence type="ECO:0000256" key="9">
    <source>
        <dbReference type="ARBA" id="ARBA00022516"/>
    </source>
</evidence>
<dbReference type="PIRSF" id="PIRSF000847">
    <property type="entry name" value="Phos_ph_gly_syn"/>
    <property type="match status" value="1"/>
</dbReference>
<keyword evidence="12 20" id="KW-1133">Transmembrane helix</keyword>
<dbReference type="UniPathway" id="UPA00084">
    <property type="reaction ID" value="UER00503"/>
</dbReference>
<comment type="pathway">
    <text evidence="3">Phospholipid metabolism; phosphatidylglycerol biosynthesis; phosphatidylglycerol from CDP-diacylglycerol: step 1/2.</text>
</comment>
<protein>
    <recommendedName>
        <fullName evidence="7 18">CDP-diacylglycerol--glycerol-3-phosphate 3-phosphatidyltransferase</fullName>
        <ecNumber evidence="6 18">2.7.8.5</ecNumber>
    </recommendedName>
</protein>
<evidence type="ECO:0000256" key="5">
    <source>
        <dbReference type="ARBA" id="ARBA00010441"/>
    </source>
</evidence>
<evidence type="ECO:0000256" key="11">
    <source>
        <dbReference type="ARBA" id="ARBA00022692"/>
    </source>
</evidence>
<gene>
    <name evidence="21" type="ORF">SAMN02745118_00194</name>
</gene>
<organism evidence="21 22">
    <name type="scientific">Selenihalanaerobacter shriftii</name>
    <dbReference type="NCBI Taxonomy" id="142842"/>
    <lineage>
        <taxon>Bacteria</taxon>
        <taxon>Bacillati</taxon>
        <taxon>Bacillota</taxon>
        <taxon>Clostridia</taxon>
        <taxon>Halanaerobiales</taxon>
        <taxon>Halobacteroidaceae</taxon>
        <taxon>Selenihalanaerobacter</taxon>
    </lineage>
</organism>
<dbReference type="Pfam" id="PF01066">
    <property type="entry name" value="CDP-OH_P_transf"/>
    <property type="match status" value="1"/>
</dbReference>
<proteinExistence type="inferred from homology"/>
<feature type="transmembrane region" description="Helical" evidence="20">
    <location>
        <begin position="76"/>
        <end position="98"/>
    </location>
</feature>
<dbReference type="PROSITE" id="PS00379">
    <property type="entry name" value="CDP_ALCOHOL_P_TRANSF"/>
    <property type="match status" value="1"/>
</dbReference>
<keyword evidence="14 20" id="KW-0472">Membrane</keyword>
<dbReference type="FunFam" id="1.20.120.1760:FF:000004">
    <property type="entry name" value="CDP-diacylglycerol--glycerol-3-phosphate 3-phosphatidyltransferase"/>
    <property type="match status" value="1"/>
</dbReference>